<accession>A0A6J5SPT0</accession>
<evidence type="ECO:0000256" key="1">
    <source>
        <dbReference type="SAM" id="MobiDB-lite"/>
    </source>
</evidence>
<name>A0A6J5SPT0_9CAUD</name>
<evidence type="ECO:0000313" key="2">
    <source>
        <dbReference type="EMBL" id="CAB4217522.1"/>
    </source>
</evidence>
<reference evidence="2" key="1">
    <citation type="submission" date="2020-05" db="EMBL/GenBank/DDBJ databases">
        <authorList>
            <person name="Chiriac C."/>
            <person name="Salcher M."/>
            <person name="Ghai R."/>
            <person name="Kavagutti S V."/>
        </authorList>
    </citation>
    <scope>NUCLEOTIDE SEQUENCE</scope>
</reference>
<proteinExistence type="predicted"/>
<sequence>MSTLEEAYEHTEAYYDTDRNKPYMATKSTMPKGGKPLYADSAPSNIMKENDRNAEKTVLLYGKYNKQQLLEYVALLGGTEDESTPTTVQCESPQEPEQEKQLVVKATVSQQPKG</sequence>
<gene>
    <name evidence="2" type="ORF">UFOVP1590_56</name>
</gene>
<feature type="region of interest" description="Disordered" evidence="1">
    <location>
        <begin position="81"/>
        <end position="114"/>
    </location>
</feature>
<feature type="region of interest" description="Disordered" evidence="1">
    <location>
        <begin position="22"/>
        <end position="50"/>
    </location>
</feature>
<protein>
    <submittedName>
        <fullName evidence="2">Uncharacterized protein</fullName>
    </submittedName>
</protein>
<dbReference type="EMBL" id="LR797443">
    <property type="protein sequence ID" value="CAB4217522.1"/>
    <property type="molecule type" value="Genomic_DNA"/>
</dbReference>
<organism evidence="2">
    <name type="scientific">uncultured Caudovirales phage</name>
    <dbReference type="NCBI Taxonomy" id="2100421"/>
    <lineage>
        <taxon>Viruses</taxon>
        <taxon>Duplodnaviria</taxon>
        <taxon>Heunggongvirae</taxon>
        <taxon>Uroviricota</taxon>
        <taxon>Caudoviricetes</taxon>
        <taxon>Peduoviridae</taxon>
        <taxon>Maltschvirus</taxon>
        <taxon>Maltschvirus maltsch</taxon>
    </lineage>
</organism>